<comment type="caution">
    <text evidence="5">The sequence shown here is derived from an EMBL/GenBank/DDBJ whole genome shotgun (WGS) entry which is preliminary data.</text>
</comment>
<evidence type="ECO:0000313" key="5">
    <source>
        <dbReference type="EMBL" id="KAK5987427.1"/>
    </source>
</evidence>
<dbReference type="Proteomes" id="UP001338125">
    <property type="component" value="Unassembled WGS sequence"/>
</dbReference>
<evidence type="ECO:0000256" key="2">
    <source>
        <dbReference type="ARBA" id="ARBA00022771"/>
    </source>
</evidence>
<reference evidence="5 6" key="1">
    <citation type="submission" date="2024-01" db="EMBL/GenBank/DDBJ databases">
        <title>Complete genome of Cladobotryum mycophilum ATHUM6906.</title>
        <authorList>
            <person name="Christinaki A.C."/>
            <person name="Myridakis A.I."/>
            <person name="Kouvelis V.N."/>
        </authorList>
    </citation>
    <scope>NUCLEOTIDE SEQUENCE [LARGE SCALE GENOMIC DNA]</scope>
    <source>
        <strain evidence="5 6">ATHUM6906</strain>
    </source>
</reference>
<evidence type="ECO:0000256" key="3">
    <source>
        <dbReference type="ARBA" id="ARBA00022833"/>
    </source>
</evidence>
<dbReference type="PANTHER" id="PTHR10782:SF4">
    <property type="entry name" value="TONALLI, ISOFORM E"/>
    <property type="match status" value="1"/>
</dbReference>
<keyword evidence="6" id="KW-1185">Reference proteome</keyword>
<dbReference type="PANTHER" id="PTHR10782">
    <property type="entry name" value="ZINC FINGER MIZ DOMAIN-CONTAINING PROTEIN"/>
    <property type="match status" value="1"/>
</dbReference>
<keyword evidence="5" id="KW-0436">Ligase</keyword>
<dbReference type="PROSITE" id="PS00202">
    <property type="entry name" value="RUBREDOXIN"/>
    <property type="match status" value="1"/>
</dbReference>
<proteinExistence type="predicted"/>
<evidence type="ECO:0000313" key="6">
    <source>
        <dbReference type="Proteomes" id="UP001338125"/>
    </source>
</evidence>
<gene>
    <name evidence="5" type="ORF">PT974_11554</name>
</gene>
<dbReference type="GO" id="GO:0016874">
    <property type="term" value="F:ligase activity"/>
    <property type="evidence" value="ECO:0007669"/>
    <property type="project" value="UniProtKB-KW"/>
</dbReference>
<dbReference type="EMBL" id="JAVFKD010000016">
    <property type="protein sequence ID" value="KAK5987427.1"/>
    <property type="molecule type" value="Genomic_DNA"/>
</dbReference>
<organism evidence="5 6">
    <name type="scientific">Cladobotryum mycophilum</name>
    <dbReference type="NCBI Taxonomy" id="491253"/>
    <lineage>
        <taxon>Eukaryota</taxon>
        <taxon>Fungi</taxon>
        <taxon>Dikarya</taxon>
        <taxon>Ascomycota</taxon>
        <taxon>Pezizomycotina</taxon>
        <taxon>Sordariomycetes</taxon>
        <taxon>Hypocreomycetidae</taxon>
        <taxon>Hypocreales</taxon>
        <taxon>Hypocreaceae</taxon>
        <taxon>Cladobotryum</taxon>
    </lineage>
</organism>
<feature type="domain" description="SP-RING-type" evidence="4">
    <location>
        <begin position="59"/>
        <end position="111"/>
    </location>
</feature>
<keyword evidence="3" id="KW-0862">Zinc</keyword>
<accession>A0ABR0S5J5</accession>
<evidence type="ECO:0000259" key="4">
    <source>
        <dbReference type="Pfam" id="PF02891"/>
    </source>
</evidence>
<keyword evidence="1" id="KW-0479">Metal-binding</keyword>
<dbReference type="InterPro" id="IPR013083">
    <property type="entry name" value="Znf_RING/FYVE/PHD"/>
</dbReference>
<name>A0ABR0S5J5_9HYPO</name>
<sequence length="199" mass="22291">MAVERVITLNHDSVWSMVTNSRHITIDEMKQEVQRRLRPPASDDIVVENDTLTVTVADPFSSRLFVVPVRARDCRHLECIDLKNWLETRPGKSARKPTEPTMVDVWSCPICGCDARPSRLRVDDFFVEVRNKLLERSNVSVKKIEISANGTWTAIEEPEEIDDGTPDPGKTEATWRVSVAPAAPAGSGVPETIEILDDD</sequence>
<keyword evidence="2" id="KW-0863">Zinc-finger</keyword>
<dbReference type="Pfam" id="PF02891">
    <property type="entry name" value="zf-MIZ"/>
    <property type="match status" value="1"/>
</dbReference>
<dbReference type="Gene3D" id="3.30.40.10">
    <property type="entry name" value="Zinc/RING finger domain, C3HC4 (zinc finger)"/>
    <property type="match status" value="1"/>
</dbReference>
<dbReference type="InterPro" id="IPR018527">
    <property type="entry name" value="Rubredoxin_Fe_BS"/>
</dbReference>
<dbReference type="InterPro" id="IPR004181">
    <property type="entry name" value="Znf_MIZ"/>
</dbReference>
<evidence type="ECO:0000256" key="1">
    <source>
        <dbReference type="ARBA" id="ARBA00022723"/>
    </source>
</evidence>
<protein>
    <submittedName>
        <fullName evidence="5">E3 SUMO-protein ligase gei-17</fullName>
    </submittedName>
</protein>